<dbReference type="EMBL" id="LSSN01000093">
    <property type="protein sequence ID" value="OMJ25912.1"/>
    <property type="molecule type" value="Genomic_DNA"/>
</dbReference>
<reference evidence="2 3" key="1">
    <citation type="submission" date="2017-01" db="EMBL/GenBank/DDBJ databases">
        <authorList>
            <person name="Mah S.A."/>
            <person name="Swanson W.J."/>
            <person name="Moy G.W."/>
            <person name="Vacquier V.D."/>
        </authorList>
    </citation>
    <scope>NUCLEOTIDE SEQUENCE [LARGE SCALE GENOMIC DNA]</scope>
    <source>
        <strain evidence="2 3">GSMNP</strain>
    </source>
</reference>
<evidence type="ECO:0000256" key="1">
    <source>
        <dbReference type="SAM" id="SignalP"/>
    </source>
</evidence>
<organism evidence="2 3">
    <name type="scientific">Smittium culicis</name>
    <dbReference type="NCBI Taxonomy" id="133412"/>
    <lineage>
        <taxon>Eukaryota</taxon>
        <taxon>Fungi</taxon>
        <taxon>Fungi incertae sedis</taxon>
        <taxon>Zoopagomycota</taxon>
        <taxon>Kickxellomycotina</taxon>
        <taxon>Harpellomycetes</taxon>
        <taxon>Harpellales</taxon>
        <taxon>Legeriomycetaceae</taxon>
        <taxon>Smittium</taxon>
    </lineage>
</organism>
<name>A0A1R1YG82_9FUNG</name>
<dbReference type="Proteomes" id="UP000187283">
    <property type="component" value="Unassembled WGS sequence"/>
</dbReference>
<evidence type="ECO:0000313" key="2">
    <source>
        <dbReference type="EMBL" id="OMJ25912.1"/>
    </source>
</evidence>
<evidence type="ECO:0000313" key="3">
    <source>
        <dbReference type="Proteomes" id="UP000187283"/>
    </source>
</evidence>
<sequence length="124" mass="13795">MIKGCIKFVALVASIGYTIAQSTNVAKINWFKTGYSGSYTTKDLVFGQCDSYNGVDKIFIGAINDAELSIYSGYSCTNLVATKKLCGLYSNMNMVDISKITYYSIKIESKPGICRYRRKKENCD</sequence>
<dbReference type="AlphaFoldDB" id="A0A1R1YG82"/>
<comment type="caution">
    <text evidence="2">The sequence shown here is derived from an EMBL/GenBank/DDBJ whole genome shotgun (WGS) entry which is preliminary data.</text>
</comment>
<accession>A0A1R1YG82</accession>
<protein>
    <submittedName>
        <fullName evidence="2">Uncharacterized protein</fullName>
    </submittedName>
</protein>
<keyword evidence="3" id="KW-1185">Reference proteome</keyword>
<gene>
    <name evidence="2" type="ORF">AYI70_g571</name>
</gene>
<keyword evidence="1" id="KW-0732">Signal</keyword>
<proteinExistence type="predicted"/>
<feature type="signal peptide" evidence="1">
    <location>
        <begin position="1"/>
        <end position="20"/>
    </location>
</feature>
<feature type="chain" id="PRO_5013294621" evidence="1">
    <location>
        <begin position="21"/>
        <end position="124"/>
    </location>
</feature>